<gene>
    <name evidence="1" type="ORF">SDC9_112754</name>
</gene>
<accession>A0A645BK60</accession>
<name>A0A645BK60_9ZZZZ</name>
<evidence type="ECO:0000313" key="1">
    <source>
        <dbReference type="EMBL" id="MPM65850.1"/>
    </source>
</evidence>
<comment type="caution">
    <text evidence="1">The sequence shown here is derived from an EMBL/GenBank/DDBJ whole genome shotgun (WGS) entry which is preliminary data.</text>
</comment>
<dbReference type="EMBL" id="VSSQ01020751">
    <property type="protein sequence ID" value="MPM65850.1"/>
    <property type="molecule type" value="Genomic_DNA"/>
</dbReference>
<reference evidence="1" key="1">
    <citation type="submission" date="2019-08" db="EMBL/GenBank/DDBJ databases">
        <authorList>
            <person name="Kucharzyk K."/>
            <person name="Murdoch R.W."/>
            <person name="Higgins S."/>
            <person name="Loffler F."/>
        </authorList>
    </citation>
    <scope>NUCLEOTIDE SEQUENCE</scope>
</reference>
<organism evidence="1">
    <name type="scientific">bioreactor metagenome</name>
    <dbReference type="NCBI Taxonomy" id="1076179"/>
    <lineage>
        <taxon>unclassified sequences</taxon>
        <taxon>metagenomes</taxon>
        <taxon>ecological metagenomes</taxon>
    </lineage>
</organism>
<proteinExistence type="predicted"/>
<sequence>MGDIIDVIDEKLKALIKNLIKGMDCYDENIINIQSSVIKKEDNDIN</sequence>
<protein>
    <submittedName>
        <fullName evidence="1">Uncharacterized protein</fullName>
    </submittedName>
</protein>
<dbReference type="AlphaFoldDB" id="A0A645BK60"/>